<keyword evidence="2" id="KW-1185">Reference proteome</keyword>
<accession>A0ACA9MB27</accession>
<reference evidence="1" key="1">
    <citation type="submission" date="2021-06" db="EMBL/GenBank/DDBJ databases">
        <authorList>
            <person name="Kallberg Y."/>
            <person name="Tangrot J."/>
            <person name="Rosling A."/>
        </authorList>
    </citation>
    <scope>NUCLEOTIDE SEQUENCE</scope>
    <source>
        <strain evidence="1">CL356</strain>
    </source>
</reference>
<evidence type="ECO:0000313" key="1">
    <source>
        <dbReference type="EMBL" id="CAG8578968.1"/>
    </source>
</evidence>
<name>A0ACA9MB27_9GLOM</name>
<proteinExistence type="predicted"/>
<organism evidence="1 2">
    <name type="scientific">Acaulospora colombiana</name>
    <dbReference type="NCBI Taxonomy" id="27376"/>
    <lineage>
        <taxon>Eukaryota</taxon>
        <taxon>Fungi</taxon>
        <taxon>Fungi incertae sedis</taxon>
        <taxon>Mucoromycota</taxon>
        <taxon>Glomeromycotina</taxon>
        <taxon>Glomeromycetes</taxon>
        <taxon>Diversisporales</taxon>
        <taxon>Acaulosporaceae</taxon>
        <taxon>Acaulospora</taxon>
    </lineage>
</organism>
<protein>
    <submittedName>
        <fullName evidence="1">5452_t:CDS:1</fullName>
    </submittedName>
</protein>
<dbReference type="Proteomes" id="UP000789525">
    <property type="component" value="Unassembled WGS sequence"/>
</dbReference>
<gene>
    <name evidence="1" type="ORF">ACOLOM_LOCUS5894</name>
</gene>
<sequence>MTSLPPIPRRLQDLVETCFEDSEPILSVDEAGIEVLDEIRGSDAIPNQELVHQLLYLALYPPGPSKKEVKKVTKKRRNSSKQQVPDITAPERSVVLLALDTLYHFIRTNEAHHILATLPSYEHRPNDRSDTLQDNPLSFHATCIARAKHCWQTLMPEFILPSEHDSDPSQLVADHAWGVLEWLLEAFSKDSIDAGGKSVLLASQLPPVNDGPKVMVDIPLDIIASCFHEPLEMQKVECAAKLLELVRSIYLVVFAVTELDLHFKLVQLTKSNPPLLVPDRLVTEVCRRLSRMKPMGFSSLLMGITDTEFRFALTWMFISKHSIGDKGVKSSLPLQALPNTRPVKLPPVYTRPPIEEALKLLQLDANVQDQPQETEESEDDYLLTRLEQLTQHATAKLCILGALEGCVAVGEGQTWQSLVQSGVIRRIVEAGFKYGDASEKEVAAIRLNARAYVDCWERFQSRIGSESPSHGEDKEDKGTKSPFQDIHAIPRRTLLSLYSPVTATGADCDTVWARTVQHL</sequence>
<dbReference type="EMBL" id="CAJVPT010011387">
    <property type="protein sequence ID" value="CAG8578968.1"/>
    <property type="molecule type" value="Genomic_DNA"/>
</dbReference>
<evidence type="ECO:0000313" key="2">
    <source>
        <dbReference type="Proteomes" id="UP000789525"/>
    </source>
</evidence>
<comment type="caution">
    <text evidence="1">The sequence shown here is derived from an EMBL/GenBank/DDBJ whole genome shotgun (WGS) entry which is preliminary data.</text>
</comment>